<protein>
    <submittedName>
        <fullName evidence="3">Putative signal peptide protein</fullName>
    </submittedName>
</protein>
<evidence type="ECO:0000256" key="1">
    <source>
        <dbReference type="SAM" id="Phobius"/>
    </source>
</evidence>
<keyword evidence="1" id="KW-0472">Membrane</keyword>
<evidence type="ECO:0000313" key="3">
    <source>
        <dbReference type="EMBL" id="KNZ60663.1"/>
    </source>
</evidence>
<name>A0A0L6VIT1_9BASI</name>
<dbReference type="EMBL" id="LAVV01005809">
    <property type="protein sequence ID" value="KNZ60663.1"/>
    <property type="molecule type" value="Genomic_DNA"/>
</dbReference>
<keyword evidence="2" id="KW-0732">Signal</keyword>
<proteinExistence type="predicted"/>
<organism evidence="3 4">
    <name type="scientific">Puccinia sorghi</name>
    <dbReference type="NCBI Taxonomy" id="27349"/>
    <lineage>
        <taxon>Eukaryota</taxon>
        <taxon>Fungi</taxon>
        <taxon>Dikarya</taxon>
        <taxon>Basidiomycota</taxon>
        <taxon>Pucciniomycotina</taxon>
        <taxon>Pucciniomycetes</taxon>
        <taxon>Pucciniales</taxon>
        <taxon>Pucciniaceae</taxon>
        <taxon>Puccinia</taxon>
    </lineage>
</organism>
<sequence>MLKMSLCLIFLIQSLIDAHTYFPIFWVQVQFSHLPLSLSLSYNTLTITLYILNLLNIIGIPYVPCLNITQYHLSYPAYSVISLILILIYFILHVTLTLQELKPKKHVFVAFFSYLVQHSIVVFSNSRKHQILFEKWIRLCHLGKQPLIPLVLDLPVPFWPPSPTHITHTSHTAYPTTVTYNNHPIHSTTCTCQHKCSFMQAKLPILVDFTYLGFVVDVHSSSDVRSELFYPFLFVLMCSMAFPCQNNSFILAKIHQFCQQPFCDLPLPHQIFPSDFTPIPQFYNFTIIVTLKSIIKTPIYLKKTLITVDNSLDLISFSFLFIYYCLLTSIIQVVCFIHFDNLIEPQPLNLKSSVLTILILLVALKPHQENSLQQHLSWHFTDIALVLSPGCVILNPFHQSIISHYQELCPIPGCSKSTPHISSLNTLHCETLKIIYVLWESNPHILCPCEVYQPLYQGNMEFNDCVWVNECFWCLSRNISQHSSLLMIPNHY</sequence>
<feature type="chain" id="PRO_5005568092" evidence="2">
    <location>
        <begin position="19"/>
        <end position="492"/>
    </location>
</feature>
<keyword evidence="4" id="KW-1185">Reference proteome</keyword>
<feature type="transmembrane region" description="Helical" evidence="1">
    <location>
        <begin position="321"/>
        <end position="339"/>
    </location>
</feature>
<feature type="transmembrane region" description="Helical" evidence="1">
    <location>
        <begin position="107"/>
        <end position="125"/>
    </location>
</feature>
<accession>A0A0L6VIT1</accession>
<dbReference type="Proteomes" id="UP000037035">
    <property type="component" value="Unassembled WGS sequence"/>
</dbReference>
<dbReference type="VEuPathDB" id="FungiDB:VP01_1522g2"/>
<evidence type="ECO:0000256" key="2">
    <source>
        <dbReference type="SAM" id="SignalP"/>
    </source>
</evidence>
<dbReference type="AlphaFoldDB" id="A0A0L6VIT1"/>
<keyword evidence="1" id="KW-1133">Transmembrane helix</keyword>
<gene>
    <name evidence="3" type="ORF">VP01_1522g2</name>
</gene>
<keyword evidence="1" id="KW-0812">Transmembrane</keyword>
<reference evidence="3 4" key="1">
    <citation type="submission" date="2015-08" db="EMBL/GenBank/DDBJ databases">
        <title>Next Generation Sequencing and Analysis of the Genome of Puccinia sorghi L Schw, the Causal Agent of Maize Common Rust.</title>
        <authorList>
            <person name="Rochi L."/>
            <person name="Burguener G."/>
            <person name="Darino M."/>
            <person name="Turjanski A."/>
            <person name="Kreff E."/>
            <person name="Dieguez M.J."/>
            <person name="Sacco F."/>
        </authorList>
    </citation>
    <scope>NUCLEOTIDE SEQUENCE [LARGE SCALE GENOMIC DNA]</scope>
    <source>
        <strain evidence="3 4">RO10H11247</strain>
    </source>
</reference>
<feature type="transmembrane region" description="Helical" evidence="1">
    <location>
        <begin position="75"/>
        <end position="95"/>
    </location>
</feature>
<evidence type="ECO:0000313" key="4">
    <source>
        <dbReference type="Proteomes" id="UP000037035"/>
    </source>
</evidence>
<feature type="signal peptide" evidence="2">
    <location>
        <begin position="1"/>
        <end position="18"/>
    </location>
</feature>
<comment type="caution">
    <text evidence="3">The sequence shown here is derived from an EMBL/GenBank/DDBJ whole genome shotgun (WGS) entry which is preliminary data.</text>
</comment>
<feature type="transmembrane region" description="Helical" evidence="1">
    <location>
        <begin position="42"/>
        <end position="63"/>
    </location>
</feature>